<keyword evidence="3" id="KW-1185">Reference proteome</keyword>
<dbReference type="AlphaFoldDB" id="A0A561ERX4"/>
<dbReference type="InterPro" id="IPR013325">
    <property type="entry name" value="RNA_pol_sigma_r2"/>
</dbReference>
<sequence>MIDLTEQQIADAKNNDLEAVTAVVKATEERVTQLAARYASGAGRTDPELVEDLAQVGRIAVWEGLARFRGTTVAEFFAFMDKTVKGAMSDERKEETRQGVSRAVAADFERALSLSAGDPYEAEYLVTTTEAMGARRMTSETAYAARLAYQGLEYLDAPVKGSESDNPGDFATLADTIVSKTGIPEDLLESADFVSERRNQTREKVHGTLGKMGEQQRHVLMALTGIAPVGYYGTDNDDELAADMGLPRARMSVIRSKGKDRFAALWVKAA</sequence>
<reference evidence="2 3" key="1">
    <citation type="submission" date="2019-06" db="EMBL/GenBank/DDBJ databases">
        <title>Sequencing the genomes of 1000 actinobacteria strains.</title>
        <authorList>
            <person name="Klenk H.-P."/>
        </authorList>
    </citation>
    <scope>NUCLEOTIDE SEQUENCE [LARGE SCALE GENOMIC DNA]</scope>
    <source>
        <strain evidence="2 3">DSM 41649</strain>
    </source>
</reference>
<evidence type="ECO:0000313" key="2">
    <source>
        <dbReference type="EMBL" id="TWE18344.1"/>
    </source>
</evidence>
<proteinExistence type="predicted"/>
<dbReference type="GO" id="GO:0006352">
    <property type="term" value="P:DNA-templated transcription initiation"/>
    <property type="evidence" value="ECO:0007669"/>
    <property type="project" value="InterPro"/>
</dbReference>
<evidence type="ECO:0000259" key="1">
    <source>
        <dbReference type="Pfam" id="PF04542"/>
    </source>
</evidence>
<gene>
    <name evidence="2" type="ORF">FB465_3411</name>
</gene>
<dbReference type="GO" id="GO:0003700">
    <property type="term" value="F:DNA-binding transcription factor activity"/>
    <property type="evidence" value="ECO:0007669"/>
    <property type="project" value="InterPro"/>
</dbReference>
<dbReference type="RefSeq" id="WP_170290610.1">
    <property type="nucleotide sequence ID" value="NZ_BAAABR010000006.1"/>
</dbReference>
<dbReference type="Gene3D" id="1.10.1740.10">
    <property type="match status" value="1"/>
</dbReference>
<dbReference type="SUPFAM" id="SSF88946">
    <property type="entry name" value="Sigma2 domain of RNA polymerase sigma factors"/>
    <property type="match status" value="1"/>
</dbReference>
<dbReference type="Pfam" id="PF04542">
    <property type="entry name" value="Sigma70_r2"/>
    <property type="match status" value="1"/>
</dbReference>
<evidence type="ECO:0000313" key="3">
    <source>
        <dbReference type="Proteomes" id="UP000318416"/>
    </source>
</evidence>
<feature type="domain" description="RNA polymerase sigma-70 region 2" evidence="1">
    <location>
        <begin position="25"/>
        <end position="97"/>
    </location>
</feature>
<dbReference type="EMBL" id="VIVR01000001">
    <property type="protein sequence ID" value="TWE18344.1"/>
    <property type="molecule type" value="Genomic_DNA"/>
</dbReference>
<dbReference type="InterPro" id="IPR007627">
    <property type="entry name" value="RNA_pol_sigma70_r2"/>
</dbReference>
<comment type="caution">
    <text evidence="2">The sequence shown here is derived from an EMBL/GenBank/DDBJ whole genome shotgun (WGS) entry which is preliminary data.</text>
</comment>
<name>A0A561ERX4_9ACTN</name>
<protein>
    <submittedName>
        <fullName evidence="2">Sigma-70-like protein</fullName>
    </submittedName>
</protein>
<organism evidence="2 3">
    <name type="scientific">Kitasatospora atroaurantiaca</name>
    <dbReference type="NCBI Taxonomy" id="285545"/>
    <lineage>
        <taxon>Bacteria</taxon>
        <taxon>Bacillati</taxon>
        <taxon>Actinomycetota</taxon>
        <taxon>Actinomycetes</taxon>
        <taxon>Kitasatosporales</taxon>
        <taxon>Streptomycetaceae</taxon>
        <taxon>Kitasatospora</taxon>
    </lineage>
</organism>
<accession>A0A561ERX4</accession>
<dbReference type="Proteomes" id="UP000318416">
    <property type="component" value="Unassembled WGS sequence"/>
</dbReference>